<accession>A0A2P7ZAY3</accession>
<dbReference type="PANTHER" id="PTHR12378">
    <property type="entry name" value="DESUMOYLATING ISOPEPTIDASE"/>
    <property type="match status" value="1"/>
</dbReference>
<evidence type="ECO:0000313" key="6">
    <source>
        <dbReference type="EMBL" id="PSK45377.1"/>
    </source>
</evidence>
<dbReference type="GO" id="GO:0101005">
    <property type="term" value="F:deubiquitinase activity"/>
    <property type="evidence" value="ECO:0007669"/>
    <property type="project" value="TreeGrafter"/>
</dbReference>
<dbReference type="PANTHER" id="PTHR12378:SF80">
    <property type="entry name" value="IP06716P-RELATED"/>
    <property type="match status" value="1"/>
</dbReference>
<dbReference type="Proteomes" id="UP000243723">
    <property type="component" value="Unassembled WGS sequence"/>
</dbReference>
<dbReference type="STRING" id="40998.A0A2P7ZAY3"/>
<evidence type="ECO:0000313" key="7">
    <source>
        <dbReference type="Proteomes" id="UP000243723"/>
    </source>
</evidence>
<proteinExistence type="inferred from homology"/>
<feature type="region of interest" description="Disordered" evidence="4">
    <location>
        <begin position="1"/>
        <end position="21"/>
    </location>
</feature>
<dbReference type="InterPro" id="IPR042266">
    <property type="entry name" value="PPPDE_sf"/>
</dbReference>
<evidence type="ECO:0000256" key="3">
    <source>
        <dbReference type="ARBA" id="ARBA00022801"/>
    </source>
</evidence>
<evidence type="ECO:0000256" key="2">
    <source>
        <dbReference type="ARBA" id="ARBA00022670"/>
    </source>
</evidence>
<dbReference type="OrthoDB" id="412286at2759"/>
<dbReference type="GO" id="GO:0016579">
    <property type="term" value="P:protein deubiquitination"/>
    <property type="evidence" value="ECO:0007669"/>
    <property type="project" value="TreeGrafter"/>
</dbReference>
<feature type="compositionally biased region" description="Low complexity" evidence="4">
    <location>
        <begin position="1"/>
        <end position="12"/>
    </location>
</feature>
<dbReference type="Gene3D" id="3.90.1720.30">
    <property type="entry name" value="PPPDE domains"/>
    <property type="match status" value="1"/>
</dbReference>
<dbReference type="PROSITE" id="PS51858">
    <property type="entry name" value="PPPDE"/>
    <property type="match status" value="1"/>
</dbReference>
<dbReference type="SMART" id="SM01179">
    <property type="entry name" value="DUF862"/>
    <property type="match status" value="1"/>
</dbReference>
<feature type="region of interest" description="Disordered" evidence="4">
    <location>
        <begin position="190"/>
        <end position="248"/>
    </location>
</feature>
<dbReference type="Pfam" id="PF05903">
    <property type="entry name" value="Peptidase_C97"/>
    <property type="match status" value="1"/>
</dbReference>
<keyword evidence="2" id="KW-0645">Protease</keyword>
<name>A0A2P7ZAY3_9PEZI</name>
<evidence type="ECO:0000256" key="1">
    <source>
        <dbReference type="ARBA" id="ARBA00008140"/>
    </source>
</evidence>
<keyword evidence="7" id="KW-1185">Reference proteome</keyword>
<dbReference type="EMBL" id="NHZQ01000251">
    <property type="protein sequence ID" value="PSK45377.1"/>
    <property type="molecule type" value="Genomic_DNA"/>
</dbReference>
<organism evidence="6 7">
    <name type="scientific">Elsinoe australis</name>
    <dbReference type="NCBI Taxonomy" id="40998"/>
    <lineage>
        <taxon>Eukaryota</taxon>
        <taxon>Fungi</taxon>
        <taxon>Dikarya</taxon>
        <taxon>Ascomycota</taxon>
        <taxon>Pezizomycotina</taxon>
        <taxon>Dothideomycetes</taxon>
        <taxon>Dothideomycetidae</taxon>
        <taxon>Myriangiales</taxon>
        <taxon>Elsinoaceae</taxon>
        <taxon>Elsinoe</taxon>
    </lineage>
</organism>
<dbReference type="AlphaFoldDB" id="A0A2P7ZAY3"/>
<reference evidence="6 7" key="1">
    <citation type="submission" date="2017-05" db="EMBL/GenBank/DDBJ databases">
        <title>Draft genome sequence of Elsinoe australis.</title>
        <authorList>
            <person name="Cheng Q."/>
        </authorList>
    </citation>
    <scope>NUCLEOTIDE SEQUENCE [LARGE SCALE GENOMIC DNA]</scope>
    <source>
        <strain evidence="6 7">NL1</strain>
    </source>
</reference>
<comment type="similarity">
    <text evidence="1">Belongs to the DeSI family.</text>
</comment>
<comment type="caution">
    <text evidence="6">The sequence shown here is derived from an EMBL/GenBank/DDBJ whole genome shotgun (WGS) entry which is preliminary data.</text>
</comment>
<keyword evidence="3" id="KW-0378">Hydrolase</keyword>
<evidence type="ECO:0000259" key="5">
    <source>
        <dbReference type="PROSITE" id="PS51858"/>
    </source>
</evidence>
<feature type="domain" description="PPPDE" evidence="5">
    <location>
        <begin position="23"/>
        <end position="167"/>
    </location>
</feature>
<dbReference type="GO" id="GO:0006508">
    <property type="term" value="P:proteolysis"/>
    <property type="evidence" value="ECO:0007669"/>
    <property type="project" value="UniProtKB-KW"/>
</dbReference>
<sequence>MAPSSPRSRAPKSPAPPSTPPSTDVIVHVYDLLPPSRLSSILWTLSLPLVHTSLHLPPSPNEYAFGGHSHPTLTGVYTTPVLSPPPGARHRTTLKLGTTHLHPWEIASVLDDACHAFKGRDYNLLTRNCNHFVDYLGKRLCGRGLPGWCNRAAAVGVAMPCIVPREWVRAPDVETAEGRLVEEVDERTAMLDGEEGVGDGRGRRKSQVTVSTGVSREGTPPARVVSVRDTAGREMPVAERAPVPRRLS</sequence>
<dbReference type="InterPro" id="IPR008580">
    <property type="entry name" value="PPPDE_dom"/>
</dbReference>
<protein>
    <recommendedName>
        <fullName evidence="5">PPPDE domain-containing protein</fullName>
    </recommendedName>
</protein>
<evidence type="ECO:0000256" key="4">
    <source>
        <dbReference type="SAM" id="MobiDB-lite"/>
    </source>
</evidence>
<gene>
    <name evidence="6" type="ORF">B9Z65_2517</name>
</gene>